<name>A0A1J5IHQ6_9BACT</name>
<dbReference type="Pfam" id="PF08843">
    <property type="entry name" value="AbiEii"/>
    <property type="match status" value="1"/>
</dbReference>
<reference evidence="1 2" key="1">
    <citation type="journal article" date="2016" name="Environ. Microbiol.">
        <title>Genomic resolution of a cold subsurface aquifer community provides metabolic insights for novel microbes adapted to high CO concentrations.</title>
        <authorList>
            <person name="Probst A.J."/>
            <person name="Castelle C.J."/>
            <person name="Singh A."/>
            <person name="Brown C.T."/>
            <person name="Anantharaman K."/>
            <person name="Sharon I."/>
            <person name="Hug L.A."/>
            <person name="Burstein D."/>
            <person name="Emerson J.B."/>
            <person name="Thomas B.C."/>
            <person name="Banfield J.F."/>
        </authorList>
    </citation>
    <scope>NUCLEOTIDE SEQUENCE [LARGE SCALE GENOMIC DNA]</scope>
    <source>
        <strain evidence="1">CG2_30_54_11</strain>
    </source>
</reference>
<dbReference type="STRING" id="1817892.AUK40_04830"/>
<evidence type="ECO:0008006" key="3">
    <source>
        <dbReference type="Google" id="ProtNLM"/>
    </source>
</evidence>
<dbReference type="Gene3D" id="3.10.450.620">
    <property type="entry name" value="JHP933, nucleotidyltransferase-like core domain"/>
    <property type="match status" value="1"/>
</dbReference>
<dbReference type="InterPro" id="IPR014942">
    <property type="entry name" value="AbiEii"/>
</dbReference>
<gene>
    <name evidence="1" type="ORF">AUK40_04830</name>
</gene>
<protein>
    <recommendedName>
        <fullName evidence="3">Nucleotidyltransferase</fullName>
    </recommendedName>
</protein>
<evidence type="ECO:0000313" key="1">
    <source>
        <dbReference type="EMBL" id="OIP96596.1"/>
    </source>
</evidence>
<accession>A0A1J5IHQ6</accession>
<dbReference type="AlphaFoldDB" id="A0A1J5IHQ6"/>
<sequence length="281" mass="32600">MQHLKQLVQQARNAETLTDQNIINLTREYLQVQILKAIYQSKYGRGLAFMGGTCLRICHDLRRYSEDLDFARDRVIPDYSLADLDHGILLFLTSHGFELDMTVNEDKTVQKSFFRFANVLEQFDLNLPKNQKIHIKMEIDTNPVPVSDDALQSYFVNKFDEIFPVLKHNEPTLFAGKISAILNRAYDKGRDYYDLIWYLKRGQTINLDYLNLNLQVAGGSPAFHTGQDVIAALDAKIRTADLGKIVQDIIRFLEDPDEKVWLEDYLAVFQQISSQWLHRIR</sequence>
<comment type="caution">
    <text evidence="1">The sequence shown here is derived from an EMBL/GenBank/DDBJ whole genome shotgun (WGS) entry which is preliminary data.</text>
</comment>
<dbReference type="EMBL" id="MNZT01000082">
    <property type="protein sequence ID" value="OIP96596.1"/>
    <property type="molecule type" value="Genomic_DNA"/>
</dbReference>
<dbReference type="Proteomes" id="UP000183245">
    <property type="component" value="Unassembled WGS sequence"/>
</dbReference>
<evidence type="ECO:0000313" key="2">
    <source>
        <dbReference type="Proteomes" id="UP000183245"/>
    </source>
</evidence>
<organism evidence="1 2">
    <name type="scientific">Candidatus Wirthbacteria bacterium CG2_30_54_11</name>
    <dbReference type="NCBI Taxonomy" id="1817892"/>
    <lineage>
        <taxon>Bacteria</taxon>
        <taxon>Candidatus Wirthbacteria</taxon>
    </lineage>
</organism>
<proteinExistence type="predicted"/>